<sequence>MCFIVTEKNYHFRCERPQECHDYDSRRHPVIDTQGSAAYQATGETCPGKLKTSQRKLEVSAPCKRHLEQLLKLKETERGNPVCLWTGFLQDKKKNLYPDVAFTLNNYKEDRREKIMKAQRSFRTVAENEFRGVLSDDKDKFLVYMVGKVDLGEVYEALFVEVKRLLRDKVSTNASWDAQPEEARCFFLSERLNFKANLMDELEKERQDRVGRAERALQLQDTTQADNTQEGN</sequence>
<feature type="compositionally biased region" description="Polar residues" evidence="1">
    <location>
        <begin position="219"/>
        <end position="232"/>
    </location>
</feature>
<organism evidence="2 3">
    <name type="scientific">Podospora fimiseda</name>
    <dbReference type="NCBI Taxonomy" id="252190"/>
    <lineage>
        <taxon>Eukaryota</taxon>
        <taxon>Fungi</taxon>
        <taxon>Dikarya</taxon>
        <taxon>Ascomycota</taxon>
        <taxon>Pezizomycotina</taxon>
        <taxon>Sordariomycetes</taxon>
        <taxon>Sordariomycetidae</taxon>
        <taxon>Sordariales</taxon>
        <taxon>Podosporaceae</taxon>
        <taxon>Podospora</taxon>
    </lineage>
</organism>
<gene>
    <name evidence="2" type="ORF">QBC38DRAFT_448460</name>
</gene>
<dbReference type="EMBL" id="MU865484">
    <property type="protein sequence ID" value="KAK4222213.1"/>
    <property type="molecule type" value="Genomic_DNA"/>
</dbReference>
<dbReference type="Proteomes" id="UP001301958">
    <property type="component" value="Unassembled WGS sequence"/>
</dbReference>
<evidence type="ECO:0000313" key="2">
    <source>
        <dbReference type="EMBL" id="KAK4222213.1"/>
    </source>
</evidence>
<reference evidence="2" key="2">
    <citation type="submission" date="2023-05" db="EMBL/GenBank/DDBJ databases">
        <authorList>
            <consortium name="Lawrence Berkeley National Laboratory"/>
            <person name="Steindorff A."/>
            <person name="Hensen N."/>
            <person name="Bonometti L."/>
            <person name="Westerberg I."/>
            <person name="Brannstrom I.O."/>
            <person name="Guillou S."/>
            <person name="Cros-Aarteil S."/>
            <person name="Calhoun S."/>
            <person name="Haridas S."/>
            <person name="Kuo A."/>
            <person name="Mondo S."/>
            <person name="Pangilinan J."/>
            <person name="Riley R."/>
            <person name="Labutti K."/>
            <person name="Andreopoulos B."/>
            <person name="Lipzen A."/>
            <person name="Chen C."/>
            <person name="Yanf M."/>
            <person name="Daum C."/>
            <person name="Ng V."/>
            <person name="Clum A."/>
            <person name="Ohm R."/>
            <person name="Martin F."/>
            <person name="Silar P."/>
            <person name="Natvig D."/>
            <person name="Lalanne C."/>
            <person name="Gautier V."/>
            <person name="Ament-Velasquez S.L."/>
            <person name="Kruys A."/>
            <person name="Hutchinson M.I."/>
            <person name="Powell A.J."/>
            <person name="Barry K."/>
            <person name="Miller A.N."/>
            <person name="Grigoriev I.V."/>
            <person name="Debuchy R."/>
            <person name="Gladieux P."/>
            <person name="Thoren M.H."/>
            <person name="Johannesson H."/>
        </authorList>
    </citation>
    <scope>NUCLEOTIDE SEQUENCE</scope>
    <source>
        <strain evidence="2">CBS 990.96</strain>
    </source>
</reference>
<keyword evidence="3" id="KW-1185">Reference proteome</keyword>
<feature type="region of interest" description="Disordered" evidence="1">
    <location>
        <begin position="213"/>
        <end position="232"/>
    </location>
</feature>
<dbReference type="AlphaFoldDB" id="A0AAN6YMZ5"/>
<proteinExistence type="predicted"/>
<evidence type="ECO:0000256" key="1">
    <source>
        <dbReference type="SAM" id="MobiDB-lite"/>
    </source>
</evidence>
<comment type="caution">
    <text evidence="2">The sequence shown here is derived from an EMBL/GenBank/DDBJ whole genome shotgun (WGS) entry which is preliminary data.</text>
</comment>
<accession>A0AAN6YMZ5</accession>
<protein>
    <submittedName>
        <fullName evidence="2">Uncharacterized protein</fullName>
    </submittedName>
</protein>
<name>A0AAN6YMZ5_9PEZI</name>
<evidence type="ECO:0000313" key="3">
    <source>
        <dbReference type="Proteomes" id="UP001301958"/>
    </source>
</evidence>
<reference evidence="2" key="1">
    <citation type="journal article" date="2023" name="Mol. Phylogenet. Evol.">
        <title>Genome-scale phylogeny and comparative genomics of the fungal order Sordariales.</title>
        <authorList>
            <person name="Hensen N."/>
            <person name="Bonometti L."/>
            <person name="Westerberg I."/>
            <person name="Brannstrom I.O."/>
            <person name="Guillou S."/>
            <person name="Cros-Aarteil S."/>
            <person name="Calhoun S."/>
            <person name="Haridas S."/>
            <person name="Kuo A."/>
            <person name="Mondo S."/>
            <person name="Pangilinan J."/>
            <person name="Riley R."/>
            <person name="LaButti K."/>
            <person name="Andreopoulos B."/>
            <person name="Lipzen A."/>
            <person name="Chen C."/>
            <person name="Yan M."/>
            <person name="Daum C."/>
            <person name="Ng V."/>
            <person name="Clum A."/>
            <person name="Steindorff A."/>
            <person name="Ohm R.A."/>
            <person name="Martin F."/>
            <person name="Silar P."/>
            <person name="Natvig D.O."/>
            <person name="Lalanne C."/>
            <person name="Gautier V."/>
            <person name="Ament-Velasquez S.L."/>
            <person name="Kruys A."/>
            <person name="Hutchinson M.I."/>
            <person name="Powell A.J."/>
            <person name="Barry K."/>
            <person name="Miller A.N."/>
            <person name="Grigoriev I.V."/>
            <person name="Debuchy R."/>
            <person name="Gladieux P."/>
            <person name="Hiltunen Thoren M."/>
            <person name="Johannesson H."/>
        </authorList>
    </citation>
    <scope>NUCLEOTIDE SEQUENCE</scope>
    <source>
        <strain evidence="2">CBS 990.96</strain>
    </source>
</reference>